<proteinExistence type="predicted"/>
<dbReference type="Pfam" id="PF07561">
    <property type="entry name" value="DUF1540"/>
    <property type="match status" value="1"/>
</dbReference>
<dbReference type="InterPro" id="IPR011437">
    <property type="entry name" value="DUF1540"/>
</dbReference>
<reference evidence="2 5" key="2">
    <citation type="submission" date="2018-03" db="EMBL/GenBank/DDBJ databases">
        <title>The uncultured portion of the human microbiome is neutrally assembled.</title>
        <authorList>
            <person name="Jeraldo P."/>
            <person name="Boardman L."/>
            <person name="White B.A."/>
            <person name="Nelson H."/>
            <person name="Goldenfeld N."/>
            <person name="Chia N."/>
        </authorList>
    </citation>
    <scope>NUCLEOTIDE SEQUENCE [LARGE SCALE GENOMIC DNA]</scope>
    <source>
        <strain evidence="2">CIM:MAG 903</strain>
    </source>
</reference>
<feature type="domain" description="DUF1540" evidence="1">
    <location>
        <begin position="7"/>
        <end position="49"/>
    </location>
</feature>
<evidence type="ECO:0000259" key="1">
    <source>
        <dbReference type="Pfam" id="PF07561"/>
    </source>
</evidence>
<dbReference type="Proteomes" id="UP000246114">
    <property type="component" value="Unassembled WGS sequence"/>
</dbReference>
<keyword evidence="4" id="KW-1185">Reference proteome</keyword>
<sequence>MEKNSSIKCSVQQCKFHNQSENYCTLNEIQVGTHEKNPTVVECTDCQSFVLK</sequence>
<dbReference type="EMBL" id="QAMZ01000058">
    <property type="protein sequence ID" value="PWL51266.1"/>
    <property type="molecule type" value="Genomic_DNA"/>
</dbReference>
<dbReference type="AlphaFoldDB" id="A0A1I2MIH6"/>
<accession>A0A1I2MIH6</accession>
<dbReference type="RefSeq" id="WP_074845786.1">
    <property type="nucleotide sequence ID" value="NZ_BAAACD010000038.1"/>
</dbReference>
<protein>
    <submittedName>
        <fullName evidence="2">DUF1540 domain-containing protein</fullName>
    </submittedName>
</protein>
<evidence type="ECO:0000313" key="4">
    <source>
        <dbReference type="Proteomes" id="UP000182135"/>
    </source>
</evidence>
<evidence type="ECO:0000313" key="5">
    <source>
        <dbReference type="Proteomes" id="UP000246114"/>
    </source>
</evidence>
<name>A0A1I2MIH6_9CLOT</name>
<gene>
    <name evidence="2" type="ORF">DBY38_15180</name>
    <name evidence="3" type="ORF">SAMN04487885_11526</name>
</gene>
<evidence type="ECO:0000313" key="2">
    <source>
        <dbReference type="EMBL" id="PWL51266.1"/>
    </source>
</evidence>
<reference evidence="3 4" key="1">
    <citation type="submission" date="2016-10" db="EMBL/GenBank/DDBJ databases">
        <authorList>
            <person name="de Groot N.N."/>
        </authorList>
    </citation>
    <scope>NUCLEOTIDE SEQUENCE [LARGE SCALE GENOMIC DNA]</scope>
    <source>
        <strain evidence="3 4">NLAE-zl-G419</strain>
    </source>
</reference>
<organism evidence="3 4">
    <name type="scientific">Clostridium cadaveris</name>
    <dbReference type="NCBI Taxonomy" id="1529"/>
    <lineage>
        <taxon>Bacteria</taxon>
        <taxon>Bacillati</taxon>
        <taxon>Bacillota</taxon>
        <taxon>Clostridia</taxon>
        <taxon>Eubacteriales</taxon>
        <taxon>Clostridiaceae</taxon>
        <taxon>Clostridium</taxon>
    </lineage>
</organism>
<evidence type="ECO:0000313" key="3">
    <source>
        <dbReference type="EMBL" id="SFF91315.1"/>
    </source>
</evidence>
<dbReference type="eggNOG" id="ENOG5033B22">
    <property type="taxonomic scope" value="Bacteria"/>
</dbReference>
<dbReference type="Proteomes" id="UP000182135">
    <property type="component" value="Unassembled WGS sequence"/>
</dbReference>
<dbReference type="EMBL" id="FOOE01000015">
    <property type="protein sequence ID" value="SFF91315.1"/>
    <property type="molecule type" value="Genomic_DNA"/>
</dbReference>
<dbReference type="OrthoDB" id="1756089at2"/>
<dbReference type="GeneID" id="90544106"/>
<dbReference type="STRING" id="1529.SAMN04487885_11526"/>